<proteinExistence type="predicted"/>
<dbReference type="Proteomes" id="UP001056120">
    <property type="component" value="Linkage Group LG02"/>
</dbReference>
<evidence type="ECO:0000313" key="1">
    <source>
        <dbReference type="EMBL" id="KAI3823684.1"/>
    </source>
</evidence>
<name>A0ACB9JUT9_9ASTR</name>
<sequence length="136" mass="15653">MEKETQNLKASHKHQVWDCESSLYDSFELKSFQQQLESAISAKTMSMPHLSSSSSLRREPPPLQPCDHNPTSKKHSKLTRSFNKLLRSVFRPRHTSTKEGRETMPEFDFLSPDMKSLVTRTRSHRFMPTSLGISCA</sequence>
<protein>
    <submittedName>
        <fullName evidence="1">Uncharacterized protein</fullName>
    </submittedName>
</protein>
<organism evidence="1 2">
    <name type="scientific">Smallanthus sonchifolius</name>
    <dbReference type="NCBI Taxonomy" id="185202"/>
    <lineage>
        <taxon>Eukaryota</taxon>
        <taxon>Viridiplantae</taxon>
        <taxon>Streptophyta</taxon>
        <taxon>Embryophyta</taxon>
        <taxon>Tracheophyta</taxon>
        <taxon>Spermatophyta</taxon>
        <taxon>Magnoliopsida</taxon>
        <taxon>eudicotyledons</taxon>
        <taxon>Gunneridae</taxon>
        <taxon>Pentapetalae</taxon>
        <taxon>asterids</taxon>
        <taxon>campanulids</taxon>
        <taxon>Asterales</taxon>
        <taxon>Asteraceae</taxon>
        <taxon>Asteroideae</taxon>
        <taxon>Heliantheae alliance</taxon>
        <taxon>Millerieae</taxon>
        <taxon>Smallanthus</taxon>
    </lineage>
</organism>
<keyword evidence="2" id="KW-1185">Reference proteome</keyword>
<reference evidence="2" key="1">
    <citation type="journal article" date="2022" name="Mol. Ecol. Resour.">
        <title>The genomes of chicory, endive, great burdock and yacon provide insights into Asteraceae palaeo-polyploidization history and plant inulin production.</title>
        <authorList>
            <person name="Fan W."/>
            <person name="Wang S."/>
            <person name="Wang H."/>
            <person name="Wang A."/>
            <person name="Jiang F."/>
            <person name="Liu H."/>
            <person name="Zhao H."/>
            <person name="Xu D."/>
            <person name="Zhang Y."/>
        </authorList>
    </citation>
    <scope>NUCLEOTIDE SEQUENCE [LARGE SCALE GENOMIC DNA]</scope>
    <source>
        <strain evidence="2">cv. Yunnan</strain>
    </source>
</reference>
<gene>
    <name evidence="1" type="ORF">L1987_05124</name>
</gene>
<comment type="caution">
    <text evidence="1">The sequence shown here is derived from an EMBL/GenBank/DDBJ whole genome shotgun (WGS) entry which is preliminary data.</text>
</comment>
<reference evidence="1 2" key="2">
    <citation type="journal article" date="2022" name="Mol. Ecol. Resour.">
        <title>The genomes of chicory, endive, great burdock and yacon provide insights into Asteraceae paleo-polyploidization history and plant inulin production.</title>
        <authorList>
            <person name="Fan W."/>
            <person name="Wang S."/>
            <person name="Wang H."/>
            <person name="Wang A."/>
            <person name="Jiang F."/>
            <person name="Liu H."/>
            <person name="Zhao H."/>
            <person name="Xu D."/>
            <person name="Zhang Y."/>
        </authorList>
    </citation>
    <scope>NUCLEOTIDE SEQUENCE [LARGE SCALE GENOMIC DNA]</scope>
    <source>
        <strain evidence="2">cv. Yunnan</strain>
        <tissue evidence="1">Leaves</tissue>
    </source>
</reference>
<accession>A0ACB9JUT9</accession>
<dbReference type="EMBL" id="CM042019">
    <property type="protein sequence ID" value="KAI3823684.1"/>
    <property type="molecule type" value="Genomic_DNA"/>
</dbReference>
<evidence type="ECO:0000313" key="2">
    <source>
        <dbReference type="Proteomes" id="UP001056120"/>
    </source>
</evidence>